<dbReference type="GO" id="GO:0055085">
    <property type="term" value="P:transmembrane transport"/>
    <property type="evidence" value="ECO:0007669"/>
    <property type="project" value="InterPro"/>
</dbReference>
<dbReference type="NCBIfam" id="NF037995">
    <property type="entry name" value="TRAP_S1"/>
    <property type="match status" value="1"/>
</dbReference>
<dbReference type="PANTHER" id="PTHR33376">
    <property type="match status" value="1"/>
</dbReference>
<dbReference type="PIRSF" id="PIRSF006470">
    <property type="entry name" value="DctB"/>
    <property type="match status" value="1"/>
</dbReference>
<accession>A0A0B9G5V2</accession>
<comment type="caution">
    <text evidence="3">The sequence shown here is derived from an EMBL/GenBank/DDBJ whole genome shotgun (WGS) entry which is preliminary data.</text>
</comment>
<proteinExistence type="predicted"/>
<dbReference type="AlphaFoldDB" id="A0A0B9G5V2"/>
<feature type="chain" id="PRO_5002141688" description="C4-dicarboxylate ABC transporter substrate-binding protein" evidence="2">
    <location>
        <begin position="21"/>
        <end position="328"/>
    </location>
</feature>
<dbReference type="InterPro" id="IPR038404">
    <property type="entry name" value="TRAP_DctP_sf"/>
</dbReference>
<gene>
    <name evidence="3" type="ORF">RJ45_08900</name>
</gene>
<evidence type="ECO:0000256" key="1">
    <source>
        <dbReference type="ARBA" id="ARBA00022729"/>
    </source>
</evidence>
<dbReference type="EMBL" id="JWLZ01000135">
    <property type="protein sequence ID" value="KHT64009.1"/>
    <property type="molecule type" value="Genomic_DNA"/>
</dbReference>
<dbReference type="GO" id="GO:0030288">
    <property type="term" value="C:outer membrane-bounded periplasmic space"/>
    <property type="evidence" value="ECO:0007669"/>
    <property type="project" value="InterPro"/>
</dbReference>
<keyword evidence="1 2" id="KW-0732">Signal</keyword>
<evidence type="ECO:0000256" key="2">
    <source>
        <dbReference type="SAM" id="SignalP"/>
    </source>
</evidence>
<dbReference type="InterPro" id="IPR004682">
    <property type="entry name" value="TRAP_DctP"/>
</dbReference>
<sequence length="328" mass="36751">MKLNKLNAALIAGLTFSAFAANAATLRLGHNTHPDGPTGQYFEMFAQAVAEKSNGDIRVRIFPNSQLGTQREMLEQVTNGLLDMTKVDSSMLENIEPKYKALNYPYVFESTEKMHEVVSGELGQELLESTAKRGFIGLGYIMMTPRGYYSPKPINGPEDLKGMKLRVQESNTMIRLVENIGGIPTPTPYGEVFSALQQGMVDGVEGAGPSLYTARHGEIAKYFFEDNHVQMANVIAISNRAWNRLSEDQQAIVREAAVDAMNYSYTTGWDMEMALQQKAVEQMGVTIVQPTEEQREQMIQSIQPMYQDLEKNEPEVYEFLNQIKLAQQ</sequence>
<dbReference type="InterPro" id="IPR018389">
    <property type="entry name" value="DctP_fam"/>
</dbReference>
<evidence type="ECO:0008006" key="5">
    <source>
        <dbReference type="Google" id="ProtNLM"/>
    </source>
</evidence>
<dbReference type="PANTHER" id="PTHR33376:SF2">
    <property type="entry name" value="DICARBOXYLATE-BINDING PERIPLASMIC PROTEIN"/>
    <property type="match status" value="1"/>
</dbReference>
<organism evidence="3 4">
    <name type="scientific">Photobacterium gaetbulicola</name>
    <dbReference type="NCBI Taxonomy" id="1295392"/>
    <lineage>
        <taxon>Bacteria</taxon>
        <taxon>Pseudomonadati</taxon>
        <taxon>Pseudomonadota</taxon>
        <taxon>Gammaproteobacteria</taxon>
        <taxon>Vibrionales</taxon>
        <taxon>Vibrionaceae</taxon>
        <taxon>Photobacterium</taxon>
    </lineage>
</organism>
<dbReference type="NCBIfam" id="TIGR00787">
    <property type="entry name" value="dctP"/>
    <property type="match status" value="1"/>
</dbReference>
<dbReference type="SUPFAM" id="SSF53850">
    <property type="entry name" value="Periplasmic binding protein-like II"/>
    <property type="match status" value="1"/>
</dbReference>
<reference evidence="3 4" key="1">
    <citation type="submission" date="2014-12" db="EMBL/GenBank/DDBJ databases">
        <title>Genome sequencing of Photobacterium gaetbulicola AD005a.</title>
        <authorList>
            <person name="Adrian T.G.S."/>
            <person name="Chan K.G."/>
        </authorList>
    </citation>
    <scope>NUCLEOTIDE SEQUENCE [LARGE SCALE GENOMIC DNA]</scope>
    <source>
        <strain evidence="3 4">AD005a</strain>
    </source>
</reference>
<dbReference type="RefSeq" id="WP_039460738.1">
    <property type="nucleotide sequence ID" value="NZ_JWLZ01000135.1"/>
</dbReference>
<dbReference type="Pfam" id="PF03480">
    <property type="entry name" value="DctP"/>
    <property type="match status" value="1"/>
</dbReference>
<dbReference type="Proteomes" id="UP000031278">
    <property type="component" value="Unassembled WGS sequence"/>
</dbReference>
<evidence type="ECO:0000313" key="3">
    <source>
        <dbReference type="EMBL" id="KHT64009.1"/>
    </source>
</evidence>
<protein>
    <recommendedName>
        <fullName evidence="5">C4-dicarboxylate ABC transporter substrate-binding protein</fullName>
    </recommendedName>
</protein>
<feature type="signal peptide" evidence="2">
    <location>
        <begin position="1"/>
        <end position="20"/>
    </location>
</feature>
<dbReference type="GO" id="GO:0030246">
    <property type="term" value="F:carbohydrate binding"/>
    <property type="evidence" value="ECO:0007669"/>
    <property type="project" value="TreeGrafter"/>
</dbReference>
<dbReference type="Gene3D" id="3.40.190.170">
    <property type="entry name" value="Bacterial extracellular solute-binding protein, family 7"/>
    <property type="match status" value="1"/>
</dbReference>
<name>A0A0B9G5V2_9GAMM</name>
<evidence type="ECO:0000313" key="4">
    <source>
        <dbReference type="Proteomes" id="UP000031278"/>
    </source>
</evidence>